<comment type="subcellular location">
    <subcellularLocation>
        <location evidence="4">Secreted</location>
    </subcellularLocation>
    <subcellularLocation>
        <location evidence="4">Bacterial flagellum</location>
    </subcellularLocation>
</comment>
<comment type="function">
    <text evidence="4">Flagellin is the subunit protein which polymerizes to form the filaments of bacterial flagella.</text>
</comment>
<dbReference type="Gene3D" id="6.10.10.10">
    <property type="entry name" value="Flagellar export chaperone, C-terminal domain"/>
    <property type="match status" value="1"/>
</dbReference>
<organism evidence="7 8">
    <name type="scientific">Lacrimispora amygdalina</name>
    <dbReference type="NCBI Taxonomy" id="253257"/>
    <lineage>
        <taxon>Bacteria</taxon>
        <taxon>Bacillati</taxon>
        <taxon>Bacillota</taxon>
        <taxon>Clostridia</taxon>
        <taxon>Lachnospirales</taxon>
        <taxon>Lachnospiraceae</taxon>
        <taxon>Lacrimispora</taxon>
    </lineage>
</organism>
<evidence type="ECO:0000256" key="2">
    <source>
        <dbReference type="ARBA" id="ARBA00020110"/>
    </source>
</evidence>
<feature type="domain" description="Flagellin C-terminal" evidence="6">
    <location>
        <begin position="432"/>
        <end position="517"/>
    </location>
</feature>
<dbReference type="Pfam" id="PF00669">
    <property type="entry name" value="Flagellin_N"/>
    <property type="match status" value="1"/>
</dbReference>
<dbReference type="InterPro" id="IPR046358">
    <property type="entry name" value="Flagellin_C"/>
</dbReference>
<dbReference type="EMBL" id="BRPJ01000091">
    <property type="protein sequence ID" value="GLB32364.1"/>
    <property type="molecule type" value="Genomic_DNA"/>
</dbReference>
<evidence type="ECO:0000259" key="6">
    <source>
        <dbReference type="Pfam" id="PF00700"/>
    </source>
</evidence>
<sequence>MRIQHNIAALNSYRQLGSNNGSVSKNLEKLSSGYRINRAGDDAAGLAISEKMRAQIKGLETAQKNANDGISLVQTAEGALTEVHSMLNRMVELATQSANGTYDDNIDRTNLQKEVESLKSEINRISESTNYNGINLLDGSLGTSAAKISKTANSAATFTDVDAVKGVYTAGNIATLTAAQNDTYEYTVNYEVNGKSEQFVATFKQEGSTPPADANALAVEIGKQLKSSPLADLFDVNSSAAGIVFTAKDAGTSGAKITGVGGIMTTAATGVRDLTDAALGVTDTTPAADAKTTVTFGNLTPIAAGAQSNTVDNNIITINGSKFAYAATAAAAKELDSDVNVVITAAADAAAATNMAALIEQKTGIKSTASGTSVDVFVKNTVGGKTAGLTLQVGEKADNGNKVTVGINNMSSQSLGISTVDIGGQASAQSAIDKIKTAINTVSATRGDLGAIQNRLEHTINNLGVTEENMTAAESRIRDVDMAKEMMNYTKNNILVQASQAMLAQANQVPQGVLQLLK</sequence>
<evidence type="ECO:0000313" key="7">
    <source>
        <dbReference type="EMBL" id="GLB32364.1"/>
    </source>
</evidence>
<reference evidence="7 8" key="1">
    <citation type="journal article" date="2024" name="Int. J. Syst. Evol. Microbiol.">
        <title>Lacrimispora brassicae sp. nov. isolated from fermented cabbage, and proposal of Clostridium indicum Gundawar et al. 2019 and Clostridium methoxybenzovorans Mechichi et al. 1999 as heterotypic synonyms of Lacrimispora amygdalina (Parshina et al. 2003) Haas and Blanchard 2020 and Lacrimispora indolis (McClung and McCoy 1957) Haas and Blanchard 2020, respectively.</title>
        <authorList>
            <person name="Kobayashi H."/>
            <person name="Tanizawa Y."/>
            <person name="Sakamoto M."/>
            <person name="Ohkuma M."/>
            <person name="Tohno M."/>
        </authorList>
    </citation>
    <scope>NUCLEOTIDE SEQUENCE [LARGE SCALE GENOMIC DNA]</scope>
    <source>
        <strain evidence="7 8">DSM 12857</strain>
    </source>
</reference>
<keyword evidence="4" id="KW-0964">Secreted</keyword>
<keyword evidence="7" id="KW-0282">Flagellum</keyword>
<accession>A0ABQ5MC17</accession>
<evidence type="ECO:0000256" key="3">
    <source>
        <dbReference type="ARBA" id="ARBA00023143"/>
    </source>
</evidence>
<evidence type="ECO:0000256" key="4">
    <source>
        <dbReference type="RuleBase" id="RU362073"/>
    </source>
</evidence>
<evidence type="ECO:0000313" key="8">
    <source>
        <dbReference type="Proteomes" id="UP001419084"/>
    </source>
</evidence>
<dbReference type="SUPFAM" id="SSF64518">
    <property type="entry name" value="Phase 1 flagellin"/>
    <property type="match status" value="1"/>
</dbReference>
<dbReference type="Pfam" id="PF00700">
    <property type="entry name" value="Flagellin_C"/>
    <property type="match status" value="1"/>
</dbReference>
<feature type="domain" description="Flagellin N-terminal" evidence="5">
    <location>
        <begin position="3"/>
        <end position="140"/>
    </location>
</feature>
<gene>
    <name evidence="7" type="primary">fliC</name>
    <name evidence="7" type="ORF">LAD12857_42870</name>
</gene>
<keyword evidence="8" id="KW-1185">Reference proteome</keyword>
<keyword evidence="7" id="KW-0969">Cilium</keyword>
<name>A0ABQ5MC17_9FIRM</name>
<dbReference type="InterPro" id="IPR042187">
    <property type="entry name" value="Flagellin_C_sub2"/>
</dbReference>
<dbReference type="PRINTS" id="PR00207">
    <property type="entry name" value="FLAGELLIN"/>
</dbReference>
<dbReference type="InterPro" id="IPR001492">
    <property type="entry name" value="Flagellin"/>
</dbReference>
<protein>
    <recommendedName>
        <fullName evidence="2 4">Flagellin</fullName>
    </recommendedName>
</protein>
<dbReference type="Proteomes" id="UP001419084">
    <property type="component" value="Unassembled WGS sequence"/>
</dbReference>
<dbReference type="Gene3D" id="1.20.1330.10">
    <property type="entry name" value="f41 fragment of flagellin, N-terminal domain"/>
    <property type="match status" value="2"/>
</dbReference>
<comment type="similarity">
    <text evidence="1 4">Belongs to the bacterial flagellin family.</text>
</comment>
<dbReference type="RefSeq" id="WP_346066197.1">
    <property type="nucleotide sequence ID" value="NZ_BRPJ01000091.1"/>
</dbReference>
<proteinExistence type="inferred from homology"/>
<dbReference type="Gene3D" id="3.30.70.2120">
    <property type="match status" value="1"/>
</dbReference>
<keyword evidence="3 4" id="KW-0975">Bacterial flagellum</keyword>
<dbReference type="InterPro" id="IPR001029">
    <property type="entry name" value="Flagellin_N"/>
</dbReference>
<dbReference type="PANTHER" id="PTHR42792:SF2">
    <property type="entry name" value="FLAGELLIN"/>
    <property type="match status" value="1"/>
</dbReference>
<keyword evidence="7" id="KW-0966">Cell projection</keyword>
<evidence type="ECO:0000259" key="5">
    <source>
        <dbReference type="Pfam" id="PF00669"/>
    </source>
</evidence>
<comment type="caution">
    <text evidence="7">The sequence shown here is derived from an EMBL/GenBank/DDBJ whole genome shotgun (WGS) entry which is preliminary data.</text>
</comment>
<dbReference type="PANTHER" id="PTHR42792">
    <property type="entry name" value="FLAGELLIN"/>
    <property type="match status" value="1"/>
</dbReference>
<evidence type="ECO:0000256" key="1">
    <source>
        <dbReference type="ARBA" id="ARBA00005709"/>
    </source>
</evidence>